<keyword evidence="3" id="KW-1185">Reference proteome</keyword>
<dbReference type="EMBL" id="FWEV01000025">
    <property type="protein sequence ID" value="SLM27933.1"/>
    <property type="molecule type" value="Genomic_DNA"/>
</dbReference>
<evidence type="ECO:0000256" key="1">
    <source>
        <dbReference type="SAM" id="Phobius"/>
    </source>
</evidence>
<feature type="transmembrane region" description="Helical" evidence="1">
    <location>
        <begin position="265"/>
        <end position="295"/>
    </location>
</feature>
<dbReference type="RefSeq" id="WP_080804326.1">
    <property type="nucleotide sequence ID" value="NZ_LT828546.1"/>
</dbReference>
<sequence>MGTISCDLHKNELNQSGLLVVMAGDFIMDSPPASSIDLVEKIHSIKDLKYIIFKTDGLQRWDSTFLALINDIHSYCSKKSIEWIDDSLPGGVRRLLALAHAVPERRGSIEAARKPSFITVFGGKVIDFANASSDIIAFTGDAFWAFLRLISGRYKIRGSVIFPVIKECSADALPIVSLISALVGLILAFVGAVQLVMFGAQIYVASLVGIAMIRVMGAVMAGVIMAGRTGAAFAAQLGTMEVNEEIDALKTLGISPMEFLVMPRILALSLLMPLLCLYADLMGIMGGMAVGIFMLDLNVMEYYNMTKASVSLNSFWIGLFQSFVFGILVAIAGCMRGMQCKRSASAVGEAATSAVVTGIVAIVVATATITLLCNVLGI</sequence>
<accession>A0A1W1H636</accession>
<dbReference type="STRING" id="1246637.MTBBW1_1200008"/>
<feature type="transmembrane region" description="Helical" evidence="1">
    <location>
        <begin position="202"/>
        <end position="226"/>
    </location>
</feature>
<dbReference type="Pfam" id="PF02405">
    <property type="entry name" value="MlaE"/>
    <property type="match status" value="1"/>
</dbReference>
<dbReference type="PANTHER" id="PTHR30188">
    <property type="entry name" value="ABC TRANSPORTER PERMEASE PROTEIN-RELATED"/>
    <property type="match status" value="1"/>
</dbReference>
<evidence type="ECO:0000313" key="2">
    <source>
        <dbReference type="EMBL" id="SLM27933.1"/>
    </source>
</evidence>
<dbReference type="AlphaFoldDB" id="A0A1W1H636"/>
<organism evidence="2 3">
    <name type="scientific">Desulfamplus magnetovallimortis</name>
    <dbReference type="NCBI Taxonomy" id="1246637"/>
    <lineage>
        <taxon>Bacteria</taxon>
        <taxon>Pseudomonadati</taxon>
        <taxon>Thermodesulfobacteriota</taxon>
        <taxon>Desulfobacteria</taxon>
        <taxon>Desulfobacterales</taxon>
        <taxon>Desulfobacteraceae</taxon>
        <taxon>Desulfamplus</taxon>
    </lineage>
</organism>
<gene>
    <name evidence="2" type="ORF">MTBBW1_1200008</name>
</gene>
<protein>
    <submittedName>
        <fullName evidence="2">Uncharacterized protein</fullName>
    </submittedName>
</protein>
<keyword evidence="1" id="KW-0472">Membrane</keyword>
<dbReference type="Proteomes" id="UP000191931">
    <property type="component" value="Unassembled WGS sequence"/>
</dbReference>
<dbReference type="PANTHER" id="PTHR30188:SF3">
    <property type="entry name" value="ABC TRANSPORTER PERMEASE"/>
    <property type="match status" value="1"/>
</dbReference>
<feature type="transmembrane region" description="Helical" evidence="1">
    <location>
        <begin position="355"/>
        <end position="377"/>
    </location>
</feature>
<keyword evidence="1" id="KW-0812">Transmembrane</keyword>
<keyword evidence="1" id="KW-1133">Transmembrane helix</keyword>
<dbReference type="InterPro" id="IPR030802">
    <property type="entry name" value="Permease_MalE"/>
</dbReference>
<dbReference type="OrthoDB" id="9805022at2"/>
<feature type="transmembrane region" description="Helical" evidence="1">
    <location>
        <begin position="315"/>
        <end position="334"/>
    </location>
</feature>
<feature type="transmembrane region" description="Helical" evidence="1">
    <location>
        <begin position="175"/>
        <end position="196"/>
    </location>
</feature>
<dbReference type="GO" id="GO:0005548">
    <property type="term" value="F:phospholipid transporter activity"/>
    <property type="evidence" value="ECO:0007669"/>
    <property type="project" value="TreeGrafter"/>
</dbReference>
<reference evidence="2 3" key="1">
    <citation type="submission" date="2017-03" db="EMBL/GenBank/DDBJ databases">
        <authorList>
            <person name="Afonso C.L."/>
            <person name="Miller P.J."/>
            <person name="Scott M.A."/>
            <person name="Spackman E."/>
            <person name="Goraichik I."/>
            <person name="Dimitrov K.M."/>
            <person name="Suarez D.L."/>
            <person name="Swayne D.E."/>
        </authorList>
    </citation>
    <scope>NUCLEOTIDE SEQUENCE [LARGE SCALE GENOMIC DNA]</scope>
    <source>
        <strain evidence="2">PRJEB14757</strain>
    </source>
</reference>
<dbReference type="GO" id="GO:0043190">
    <property type="term" value="C:ATP-binding cassette (ABC) transporter complex"/>
    <property type="evidence" value="ECO:0007669"/>
    <property type="project" value="InterPro"/>
</dbReference>
<proteinExistence type="predicted"/>
<evidence type="ECO:0000313" key="3">
    <source>
        <dbReference type="Proteomes" id="UP000191931"/>
    </source>
</evidence>
<name>A0A1W1H636_9BACT</name>